<organism evidence="1 2">
    <name type="scientific">Mycena albidolilacea</name>
    <dbReference type="NCBI Taxonomy" id="1033008"/>
    <lineage>
        <taxon>Eukaryota</taxon>
        <taxon>Fungi</taxon>
        <taxon>Dikarya</taxon>
        <taxon>Basidiomycota</taxon>
        <taxon>Agaricomycotina</taxon>
        <taxon>Agaricomycetes</taxon>
        <taxon>Agaricomycetidae</taxon>
        <taxon>Agaricales</taxon>
        <taxon>Marasmiineae</taxon>
        <taxon>Mycenaceae</taxon>
        <taxon>Mycena</taxon>
    </lineage>
</organism>
<keyword evidence="2" id="KW-1185">Reference proteome</keyword>
<dbReference type="AlphaFoldDB" id="A0AAD7EWY8"/>
<dbReference type="EMBL" id="JARIHO010000009">
    <property type="protein sequence ID" value="KAJ7355681.1"/>
    <property type="molecule type" value="Genomic_DNA"/>
</dbReference>
<evidence type="ECO:0000313" key="1">
    <source>
        <dbReference type="EMBL" id="KAJ7355681.1"/>
    </source>
</evidence>
<comment type="caution">
    <text evidence="1">The sequence shown here is derived from an EMBL/GenBank/DDBJ whole genome shotgun (WGS) entry which is preliminary data.</text>
</comment>
<dbReference type="Proteomes" id="UP001218218">
    <property type="component" value="Unassembled WGS sequence"/>
</dbReference>
<accession>A0AAD7EWY8</accession>
<gene>
    <name evidence="1" type="ORF">DFH08DRAFT_505766</name>
</gene>
<reference evidence="1" key="1">
    <citation type="submission" date="2023-03" db="EMBL/GenBank/DDBJ databases">
        <title>Massive genome expansion in bonnet fungi (Mycena s.s.) driven by repeated elements and novel gene families across ecological guilds.</title>
        <authorList>
            <consortium name="Lawrence Berkeley National Laboratory"/>
            <person name="Harder C.B."/>
            <person name="Miyauchi S."/>
            <person name="Viragh M."/>
            <person name="Kuo A."/>
            <person name="Thoen E."/>
            <person name="Andreopoulos B."/>
            <person name="Lu D."/>
            <person name="Skrede I."/>
            <person name="Drula E."/>
            <person name="Henrissat B."/>
            <person name="Morin E."/>
            <person name="Kohler A."/>
            <person name="Barry K."/>
            <person name="LaButti K."/>
            <person name="Morin E."/>
            <person name="Salamov A."/>
            <person name="Lipzen A."/>
            <person name="Mereny Z."/>
            <person name="Hegedus B."/>
            <person name="Baldrian P."/>
            <person name="Stursova M."/>
            <person name="Weitz H."/>
            <person name="Taylor A."/>
            <person name="Grigoriev I.V."/>
            <person name="Nagy L.G."/>
            <person name="Martin F."/>
            <person name="Kauserud H."/>
        </authorList>
    </citation>
    <scope>NUCLEOTIDE SEQUENCE</scope>
    <source>
        <strain evidence="1">CBHHK002</strain>
    </source>
</reference>
<proteinExistence type="predicted"/>
<protein>
    <submittedName>
        <fullName evidence="1">Uncharacterized protein</fullName>
    </submittedName>
</protein>
<sequence>MFGVIVQCWGMVVDDGFPECFPHNLRSHPASCPAPLSGNLARTASGGAPRGAGIGVRGPVLDGALDNVDGGEVAELLCARSCRHFALSSSHCALSCCHLSNHSVGDKAVIFSSSLHGCGSSPSFPSPSGCSTVFSVRQGSEEEESSDIARKMWGRFWWRPTVDTSVLITPAITFHIFTSATPPRYLLICRSQASRPLQKMICERIHGFSCLLIAGLVVFEALSAQCLRVQEPVVLFLSLFNSCLPCLG</sequence>
<name>A0AAD7EWY8_9AGAR</name>
<evidence type="ECO:0000313" key="2">
    <source>
        <dbReference type="Proteomes" id="UP001218218"/>
    </source>
</evidence>